<evidence type="ECO:0000256" key="1">
    <source>
        <dbReference type="SAM" id="MobiDB-lite"/>
    </source>
</evidence>
<keyword evidence="2" id="KW-0472">Membrane</keyword>
<accession>A0A1B2EK57</accession>
<organism evidence="3">
    <name type="scientific">Microvirga ossetica</name>
    <dbReference type="NCBI Taxonomy" id="1882682"/>
    <lineage>
        <taxon>Bacteria</taxon>
        <taxon>Pseudomonadati</taxon>
        <taxon>Pseudomonadota</taxon>
        <taxon>Alphaproteobacteria</taxon>
        <taxon>Hyphomicrobiales</taxon>
        <taxon>Methylobacteriaceae</taxon>
        <taxon>Microvirga</taxon>
    </lineage>
</organism>
<dbReference type="KEGG" id="moc:BB934_20785"/>
<proteinExistence type="predicted"/>
<feature type="region of interest" description="Disordered" evidence="1">
    <location>
        <begin position="72"/>
        <end position="96"/>
    </location>
</feature>
<name>A0A1B2EK57_9HYPH</name>
<evidence type="ECO:0000256" key="2">
    <source>
        <dbReference type="SAM" id="Phobius"/>
    </source>
</evidence>
<dbReference type="AlphaFoldDB" id="A0A1B2EK57"/>
<sequence length="96" mass="10539">MRVPGFAYAEPEGNNDFPFRSAVTDSRGRRCGPPQGEDIGLGYRQRSGLGPVISGGPLLIGIFMAVFSARPRRLTQSEQKAIDRATHENRGEEQVH</sequence>
<reference evidence="3" key="1">
    <citation type="submission" date="2016-07" db="EMBL/GenBank/DDBJ databases">
        <title>Microvirga ossetica sp. nov. a new species of rhizobia isolated from root nodules of the legume species Vicia alpestris Steven originated from North Ossetia region in the Caucasus.</title>
        <authorList>
            <person name="Safronova V.I."/>
            <person name="Kuznetsova I.G."/>
            <person name="Sazanova A.L."/>
            <person name="Belimov A."/>
            <person name="Andronov E."/>
            <person name="Osledkin Y.S."/>
            <person name="Onishchuk O.P."/>
            <person name="Kurchak O.N."/>
            <person name="Shaposhnikov A.I."/>
            <person name="Willems A."/>
            <person name="Tikhonovich I.A."/>
        </authorList>
    </citation>
    <scope>NUCLEOTIDE SEQUENCE [LARGE SCALE GENOMIC DNA]</scope>
    <source>
        <strain evidence="3">V5/3M</strain>
    </source>
</reference>
<gene>
    <name evidence="3" type="ORF">BB934_20785</name>
</gene>
<protein>
    <submittedName>
        <fullName evidence="3">Uncharacterized protein</fullName>
    </submittedName>
</protein>
<evidence type="ECO:0000313" key="3">
    <source>
        <dbReference type="EMBL" id="ANY80368.1"/>
    </source>
</evidence>
<feature type="region of interest" description="Disordered" evidence="1">
    <location>
        <begin position="1"/>
        <end position="43"/>
    </location>
</feature>
<feature type="compositionally biased region" description="Basic and acidic residues" evidence="1">
    <location>
        <begin position="80"/>
        <end position="96"/>
    </location>
</feature>
<dbReference type="EMBL" id="CP016616">
    <property type="protein sequence ID" value="ANY80368.1"/>
    <property type="molecule type" value="Genomic_DNA"/>
</dbReference>
<keyword evidence="2" id="KW-1133">Transmembrane helix</keyword>
<keyword evidence="2" id="KW-0812">Transmembrane</keyword>
<feature type="transmembrane region" description="Helical" evidence="2">
    <location>
        <begin position="48"/>
        <end position="67"/>
    </location>
</feature>